<dbReference type="SUPFAM" id="SSF52467">
    <property type="entry name" value="DHS-like NAD/FAD-binding domain"/>
    <property type="match status" value="1"/>
</dbReference>
<evidence type="ECO:0000256" key="1">
    <source>
        <dbReference type="ARBA" id="ARBA00022679"/>
    </source>
</evidence>
<evidence type="ECO:0000256" key="3">
    <source>
        <dbReference type="ARBA" id="ARBA00023027"/>
    </source>
</evidence>
<dbReference type="OrthoDB" id="728at2157"/>
<dbReference type="Proteomes" id="UP000010469">
    <property type="component" value="Chromosome"/>
</dbReference>
<dbReference type="RefSeq" id="WP_015232705.1">
    <property type="nucleotide sequence ID" value="NC_019791.1"/>
</dbReference>
<dbReference type="InterPro" id="IPR050134">
    <property type="entry name" value="NAD-dep_sirtuin_deacylases"/>
</dbReference>
<dbReference type="InterPro" id="IPR026591">
    <property type="entry name" value="Sirtuin_cat_small_dom_sf"/>
</dbReference>
<name>L0AA76_CALLD</name>
<keyword evidence="1" id="KW-0808">Transferase</keyword>
<feature type="binding site" evidence="5">
    <location>
        <position position="153"/>
    </location>
    <ligand>
        <name>Zn(2+)</name>
        <dbReference type="ChEBI" id="CHEBI:29105"/>
    </ligand>
</feature>
<keyword evidence="5" id="KW-0862">Zinc</keyword>
<dbReference type="GO" id="GO:0070403">
    <property type="term" value="F:NAD+ binding"/>
    <property type="evidence" value="ECO:0007669"/>
    <property type="project" value="InterPro"/>
</dbReference>
<evidence type="ECO:0000313" key="8">
    <source>
        <dbReference type="Proteomes" id="UP000010469"/>
    </source>
</evidence>
<dbReference type="NCBIfam" id="NF001753">
    <property type="entry name" value="PRK00481.1-3"/>
    <property type="match status" value="1"/>
</dbReference>
<dbReference type="PROSITE" id="PS50305">
    <property type="entry name" value="SIRTUIN"/>
    <property type="match status" value="1"/>
</dbReference>
<feature type="binding site" evidence="5">
    <location>
        <position position="129"/>
    </location>
    <ligand>
        <name>Zn(2+)</name>
        <dbReference type="ChEBI" id="CHEBI:29105"/>
    </ligand>
</feature>
<proteinExistence type="predicted"/>
<dbReference type="GeneID" id="14212346"/>
<dbReference type="STRING" id="1056495.Calag_1086"/>
<dbReference type="EMBL" id="CP003378">
    <property type="protein sequence ID" value="AFZ70808.1"/>
    <property type="molecule type" value="Genomic_DNA"/>
</dbReference>
<feature type="domain" description="Deacetylase sirtuin-type" evidence="6">
    <location>
        <begin position="1"/>
        <end position="255"/>
    </location>
</feature>
<protein>
    <submittedName>
        <fullName evidence="7">NAD-dependent protein deacetylase, SIR2 family</fullName>
    </submittedName>
</protein>
<keyword evidence="4" id="KW-0804">Transcription</keyword>
<feature type="active site" description="Proton acceptor" evidence="5">
    <location>
        <position position="118"/>
    </location>
</feature>
<dbReference type="PANTHER" id="PTHR11085">
    <property type="entry name" value="NAD-DEPENDENT PROTEIN DEACYLASE SIRTUIN-5, MITOCHONDRIAL-RELATED"/>
    <property type="match status" value="1"/>
</dbReference>
<organism evidence="7 8">
    <name type="scientific">Caldisphaera lagunensis (strain DSM 15908 / JCM 11604 / ANMR 0165 / IC-154)</name>
    <dbReference type="NCBI Taxonomy" id="1056495"/>
    <lineage>
        <taxon>Archaea</taxon>
        <taxon>Thermoproteota</taxon>
        <taxon>Thermoprotei</taxon>
        <taxon>Acidilobales</taxon>
        <taxon>Caldisphaeraceae</taxon>
        <taxon>Caldisphaera</taxon>
    </lineage>
</organism>
<dbReference type="AlphaFoldDB" id="L0AA76"/>
<keyword evidence="2" id="KW-0805">Transcription regulation</keyword>
<keyword evidence="5" id="KW-0479">Metal-binding</keyword>
<dbReference type="HOGENOM" id="CLU_023643_3_0_2"/>
<evidence type="ECO:0000259" key="6">
    <source>
        <dbReference type="PROSITE" id="PS50305"/>
    </source>
</evidence>
<dbReference type="Gene3D" id="3.40.50.1220">
    <property type="entry name" value="TPP-binding domain"/>
    <property type="match status" value="1"/>
</dbReference>
<dbReference type="InterPro" id="IPR029035">
    <property type="entry name" value="DHS-like_NAD/FAD-binding_dom"/>
</dbReference>
<dbReference type="FunCoup" id="L0AA76">
    <property type="interactions" value="89"/>
</dbReference>
<keyword evidence="8" id="KW-1185">Reference proteome</keyword>
<dbReference type="eggNOG" id="arCOG04248">
    <property type="taxonomic scope" value="Archaea"/>
</dbReference>
<evidence type="ECO:0000256" key="4">
    <source>
        <dbReference type="ARBA" id="ARBA00023163"/>
    </source>
</evidence>
<sequence>MDYIREIAEKLIKANFAVVLTGAGISTGSGIPDFRGPQGIWRVYDPNLFHISYFYENPLDTWKLFKDNMYEKIKDAKPNRAHYSLARLEELNIIKAVITQNIDNLHQKAGSKKVIELHGNMKFAICTQCNRKFDIETAFKEVKENKVPLCPYCGGLLKPDVIFFGEPLPQKELREAFELASESDLFLVLGSSLAVSPANQLPIIAKSNGADLIIINMGETEIDNYADIKVEGRVEDIFPKICKKIEEMIASLSNC</sequence>
<evidence type="ECO:0000313" key="7">
    <source>
        <dbReference type="EMBL" id="AFZ70808.1"/>
    </source>
</evidence>
<dbReference type="Gene3D" id="3.30.1600.10">
    <property type="entry name" value="SIR2/SIRT2 'Small Domain"/>
    <property type="match status" value="1"/>
</dbReference>
<dbReference type="PANTHER" id="PTHR11085:SF11">
    <property type="entry name" value="NAD-DEPENDENT PROTEIN DEACETYLASE"/>
    <property type="match status" value="1"/>
</dbReference>
<dbReference type="KEGG" id="clg:Calag_1086"/>
<dbReference type="GO" id="GO:0017136">
    <property type="term" value="F:histone deacetylase activity, NAD-dependent"/>
    <property type="evidence" value="ECO:0007669"/>
    <property type="project" value="TreeGrafter"/>
</dbReference>
<reference evidence="8" key="1">
    <citation type="submission" date="2012-03" db="EMBL/GenBank/DDBJ databases">
        <title>Complete genome of Caldisphaera lagunensis DSM 15908.</title>
        <authorList>
            <person name="Lucas S."/>
            <person name="Copeland A."/>
            <person name="Lapidus A."/>
            <person name="Glavina del Rio T."/>
            <person name="Dalin E."/>
            <person name="Tice H."/>
            <person name="Bruce D."/>
            <person name="Goodwin L."/>
            <person name="Pitluck S."/>
            <person name="Peters L."/>
            <person name="Mikhailova N."/>
            <person name="Teshima H."/>
            <person name="Kyrpides N."/>
            <person name="Mavromatis K."/>
            <person name="Ivanova N."/>
            <person name="Brettin T."/>
            <person name="Detter J.C."/>
            <person name="Han C."/>
            <person name="Larimer F."/>
            <person name="Land M."/>
            <person name="Hauser L."/>
            <person name="Markowitz V."/>
            <person name="Cheng J.-F."/>
            <person name="Hugenholtz P."/>
            <person name="Woyke T."/>
            <person name="Wu D."/>
            <person name="Spring S."/>
            <person name="Schroeder M."/>
            <person name="Brambilla E."/>
            <person name="Klenk H.-P."/>
            <person name="Eisen J.A."/>
        </authorList>
    </citation>
    <scope>NUCLEOTIDE SEQUENCE [LARGE SCALE GENOMIC DNA]</scope>
    <source>
        <strain evidence="8">DSM 15908 / JCM 11604 / IC-154</strain>
    </source>
</reference>
<accession>L0AA76</accession>
<dbReference type="InterPro" id="IPR026590">
    <property type="entry name" value="Ssirtuin_cat_dom"/>
</dbReference>
<evidence type="ECO:0000256" key="5">
    <source>
        <dbReference type="PROSITE-ProRule" id="PRU00236"/>
    </source>
</evidence>
<dbReference type="NCBIfam" id="NF040867">
    <property type="entry name" value="prot_deacyl_CobB"/>
    <property type="match status" value="1"/>
</dbReference>
<keyword evidence="3" id="KW-0520">NAD</keyword>
<dbReference type="InterPro" id="IPR003000">
    <property type="entry name" value="Sirtuin"/>
</dbReference>
<dbReference type="GO" id="GO:0046872">
    <property type="term" value="F:metal ion binding"/>
    <property type="evidence" value="ECO:0007669"/>
    <property type="project" value="UniProtKB-KW"/>
</dbReference>
<gene>
    <name evidence="7" type="ordered locus">Calag_1086</name>
</gene>
<evidence type="ECO:0000256" key="2">
    <source>
        <dbReference type="ARBA" id="ARBA00023015"/>
    </source>
</evidence>
<dbReference type="Pfam" id="PF02146">
    <property type="entry name" value="SIR2"/>
    <property type="match status" value="1"/>
</dbReference>
<dbReference type="InParanoid" id="L0AA76"/>
<feature type="binding site" evidence="5">
    <location>
        <position position="150"/>
    </location>
    <ligand>
        <name>Zn(2+)</name>
        <dbReference type="ChEBI" id="CHEBI:29105"/>
    </ligand>
</feature>
<feature type="binding site" evidence="5">
    <location>
        <position position="126"/>
    </location>
    <ligand>
        <name>Zn(2+)</name>
        <dbReference type="ChEBI" id="CHEBI:29105"/>
    </ligand>
</feature>